<dbReference type="EMBL" id="DTMQ01000008">
    <property type="protein sequence ID" value="HGE98570.1"/>
    <property type="molecule type" value="Genomic_DNA"/>
</dbReference>
<dbReference type="InterPro" id="IPR027417">
    <property type="entry name" value="P-loop_NTPase"/>
</dbReference>
<evidence type="ECO:0000256" key="5">
    <source>
        <dbReference type="ARBA" id="ARBA00049033"/>
    </source>
</evidence>
<dbReference type="SUPFAM" id="SSF52540">
    <property type="entry name" value="P-loop containing nucleoside triphosphate hydrolases"/>
    <property type="match status" value="1"/>
</dbReference>
<dbReference type="AlphaFoldDB" id="A0A7C3UPW5"/>
<accession>A0A7C3UPW5</accession>
<proteinExistence type="inferred from homology"/>
<evidence type="ECO:0000256" key="7">
    <source>
        <dbReference type="HAMAP-Rule" id="MF_01543"/>
    </source>
</evidence>
<evidence type="ECO:0000256" key="6">
    <source>
        <dbReference type="ARBA" id="ARBA00061363"/>
    </source>
</evidence>
<dbReference type="FunFam" id="3.30.1510.10:FF:000001">
    <property type="entry name" value="Formate--tetrahydrofolate ligase"/>
    <property type="match status" value="1"/>
</dbReference>
<organism evidence="8">
    <name type="scientific">candidate division WOR-3 bacterium</name>
    <dbReference type="NCBI Taxonomy" id="2052148"/>
    <lineage>
        <taxon>Bacteria</taxon>
        <taxon>Bacteria division WOR-3</taxon>
    </lineage>
</organism>
<feature type="binding site" evidence="7">
    <location>
        <begin position="55"/>
        <end position="62"/>
    </location>
    <ligand>
        <name>ATP</name>
        <dbReference type="ChEBI" id="CHEBI:30616"/>
    </ligand>
</feature>
<dbReference type="GO" id="GO:0035999">
    <property type="term" value="P:tetrahydrofolate interconversion"/>
    <property type="evidence" value="ECO:0007669"/>
    <property type="project" value="UniProtKB-UniRule"/>
</dbReference>
<dbReference type="HAMAP" id="MF_01543">
    <property type="entry name" value="FTHFS"/>
    <property type="match status" value="1"/>
</dbReference>
<evidence type="ECO:0000256" key="4">
    <source>
        <dbReference type="ARBA" id="ARBA00022840"/>
    </source>
</evidence>
<dbReference type="Gene3D" id="3.10.410.10">
    <property type="entry name" value="Formyltetrahydrofolate synthetase, domain 3"/>
    <property type="match status" value="1"/>
</dbReference>
<dbReference type="Gene3D" id="3.40.50.300">
    <property type="entry name" value="P-loop containing nucleotide triphosphate hydrolases"/>
    <property type="match status" value="1"/>
</dbReference>
<gene>
    <name evidence="7" type="primary">fhs</name>
    <name evidence="8" type="ORF">ENX07_00645</name>
</gene>
<comment type="catalytic activity">
    <reaction evidence="5 7">
        <text>(6S)-5,6,7,8-tetrahydrofolate + formate + ATP = (6R)-10-formyltetrahydrofolate + ADP + phosphate</text>
        <dbReference type="Rhea" id="RHEA:20221"/>
        <dbReference type="ChEBI" id="CHEBI:15740"/>
        <dbReference type="ChEBI" id="CHEBI:30616"/>
        <dbReference type="ChEBI" id="CHEBI:43474"/>
        <dbReference type="ChEBI" id="CHEBI:57453"/>
        <dbReference type="ChEBI" id="CHEBI:195366"/>
        <dbReference type="ChEBI" id="CHEBI:456216"/>
        <dbReference type="EC" id="6.3.4.3"/>
    </reaction>
</comment>
<dbReference type="Pfam" id="PF01268">
    <property type="entry name" value="FTHFS"/>
    <property type="match status" value="1"/>
</dbReference>
<keyword evidence="4 7" id="KW-0067">ATP-binding</keyword>
<sequence length="546" mass="59176">MPLIPVAEIAERLGIERDLFIPYGIYKGKVSLKFHEKIKGNKDGRLILVTAMTPTPSGEGKTTVAIGLAMALEKIGKRAIVCLREPSLGPIFGKKGGGTGGGECSVLPEEDINLHFTGDRHAVASAHNLLAAILDNHIHFGNDREIDEREILFKRTIDLSDRSLRNIVVGLGGKSNGPAREDGFIITPASEVMAILSLATSLSDLKARLCRILVAYDKNLNPIYAGELGACGSMAVLLRDALKPNLVQTSENTPAFVHTGCFANIAHGTASLISIKMALKLAEYVVVEAGFGSDLGAEKFVDLFARLGNLPIDGACLVATIKALKYHGGAKEKEPEKGTVGQLRKGLENLGKHIENLRKMNLPTVVALNLFPEDKEKEIRIVKGFCDFQEVPFVTFDGYRKGSEGGLELAEALVKITVKRESSFAPIYQMSEGVKEKIFKVAREIYGAADVIYSPQAERDLERIEKLKLTDLPICIAKTNLSLSDNPSLFGLPKEFKITISRIMPFSGAGYLVPIAGEINLMPGLPRLPNALKIDLNEKGMIVGLK</sequence>
<dbReference type="InterPro" id="IPR000559">
    <property type="entry name" value="Formate_THF_ligase"/>
</dbReference>
<comment type="caution">
    <text evidence="8">The sequence shown here is derived from an EMBL/GenBank/DDBJ whole genome shotgun (WGS) entry which is preliminary data.</text>
</comment>
<reference evidence="8" key="1">
    <citation type="journal article" date="2020" name="mSystems">
        <title>Genome- and Community-Level Interaction Insights into Carbon Utilization and Element Cycling Functions of Hydrothermarchaeota in Hydrothermal Sediment.</title>
        <authorList>
            <person name="Zhou Z."/>
            <person name="Liu Y."/>
            <person name="Xu W."/>
            <person name="Pan J."/>
            <person name="Luo Z.H."/>
            <person name="Li M."/>
        </authorList>
    </citation>
    <scope>NUCLEOTIDE SEQUENCE [LARGE SCALE GENOMIC DNA]</scope>
    <source>
        <strain evidence="8">SpSt-906</strain>
    </source>
</reference>
<name>A0A7C3UPW5_UNCW3</name>
<evidence type="ECO:0000256" key="1">
    <source>
        <dbReference type="ARBA" id="ARBA00022563"/>
    </source>
</evidence>
<keyword evidence="2 7" id="KW-0436">Ligase</keyword>
<comment type="similarity">
    <text evidence="6 7">Belongs to the formate--tetrahydrofolate ligase family.</text>
</comment>
<dbReference type="UniPathway" id="UPA00193"/>
<keyword evidence="1 7" id="KW-0554">One-carbon metabolism</keyword>
<dbReference type="NCBIfam" id="NF010030">
    <property type="entry name" value="PRK13505.1"/>
    <property type="match status" value="1"/>
</dbReference>
<protein>
    <recommendedName>
        <fullName evidence="7">Formate--tetrahydrofolate ligase</fullName>
        <ecNumber evidence="7">6.3.4.3</ecNumber>
    </recommendedName>
    <alternativeName>
        <fullName evidence="7">Formyltetrahydrofolate synthetase</fullName>
        <shortName evidence="7">FHS</shortName>
        <shortName evidence="7">FTHFS</shortName>
    </alternativeName>
</protein>
<comment type="pathway">
    <text evidence="7">One-carbon metabolism; tetrahydrofolate interconversion.</text>
</comment>
<evidence type="ECO:0000313" key="8">
    <source>
        <dbReference type="EMBL" id="HGE98570.1"/>
    </source>
</evidence>
<dbReference type="GO" id="GO:0004329">
    <property type="term" value="F:formate-tetrahydrofolate ligase activity"/>
    <property type="evidence" value="ECO:0007669"/>
    <property type="project" value="UniProtKB-UniRule"/>
</dbReference>
<evidence type="ECO:0000256" key="2">
    <source>
        <dbReference type="ARBA" id="ARBA00022598"/>
    </source>
</evidence>
<dbReference type="Gene3D" id="3.30.1510.10">
    <property type="entry name" value="Domain 2, N(10)-formyltetrahydrofolate synthetase"/>
    <property type="match status" value="1"/>
</dbReference>
<evidence type="ECO:0000256" key="3">
    <source>
        <dbReference type="ARBA" id="ARBA00022741"/>
    </source>
</evidence>
<dbReference type="EC" id="6.3.4.3" evidence="7"/>
<keyword evidence="3 7" id="KW-0547">Nucleotide-binding</keyword>
<dbReference type="GO" id="GO:0005524">
    <property type="term" value="F:ATP binding"/>
    <property type="evidence" value="ECO:0007669"/>
    <property type="project" value="UniProtKB-UniRule"/>
</dbReference>